<proteinExistence type="predicted"/>
<feature type="transmembrane region" description="Helical" evidence="1">
    <location>
        <begin position="180"/>
        <end position="201"/>
    </location>
</feature>
<keyword evidence="1" id="KW-0812">Transmembrane</keyword>
<keyword evidence="1" id="KW-1133">Transmembrane helix</keyword>
<feature type="transmembrane region" description="Helical" evidence="1">
    <location>
        <begin position="72"/>
        <end position="92"/>
    </location>
</feature>
<accession>A0A914V3T7</accession>
<name>A0A914V3T7_9BILA</name>
<evidence type="ECO:0000256" key="1">
    <source>
        <dbReference type="SAM" id="Phobius"/>
    </source>
</evidence>
<evidence type="ECO:0000313" key="3">
    <source>
        <dbReference type="WBParaSite" id="PSAMB.scaffold15104size1682.g36367.t1"/>
    </source>
</evidence>
<feature type="transmembrane region" description="Helical" evidence="1">
    <location>
        <begin position="112"/>
        <end position="137"/>
    </location>
</feature>
<sequence length="328" mass="36439">MQSASFVLHNDTLCEISGALTNSLMTANLFSLAAIAAQFDAINRQEEKLLLRLSSGDQDGDGPQPAFTFCRVMLINLGGWFYVLVAASPLLASPAYGPHVIGVCGVLATTPGVLYACHVVLVLSAIVTSSAIIALYYHRLRNSVVYGVSRRASDMSECVDLAAPTANDTENVLRFVRVSFLSLIGSRAGWFVVEILFRTVHNAFPLYIVRLFYMLTPLASLVNPWMVLLSVDQYCRGVRGEAIPSGDRCATLLEHADALKRFPRFDTNRLHPNSFENDWRVQARHTVTRHYFEPSRPLDVHRNSFSQGEQFAAHYFRPISAPIKRDTS</sequence>
<reference evidence="3" key="1">
    <citation type="submission" date="2022-11" db="UniProtKB">
        <authorList>
            <consortium name="WormBaseParasite"/>
        </authorList>
    </citation>
    <scope>IDENTIFICATION</scope>
</reference>
<dbReference type="Gene3D" id="1.20.1070.10">
    <property type="entry name" value="Rhodopsin 7-helix transmembrane proteins"/>
    <property type="match status" value="1"/>
</dbReference>
<protein>
    <submittedName>
        <fullName evidence="3">Uncharacterized protein</fullName>
    </submittedName>
</protein>
<feature type="transmembrane region" description="Helical" evidence="1">
    <location>
        <begin position="207"/>
        <end position="229"/>
    </location>
</feature>
<evidence type="ECO:0000313" key="2">
    <source>
        <dbReference type="Proteomes" id="UP000887566"/>
    </source>
</evidence>
<dbReference type="WBParaSite" id="PSAMB.scaffold15104size1682.g36367.t1">
    <property type="protein sequence ID" value="PSAMB.scaffold15104size1682.g36367.t1"/>
    <property type="gene ID" value="PSAMB.scaffold15104size1682.g36367"/>
</dbReference>
<dbReference type="AlphaFoldDB" id="A0A914V3T7"/>
<dbReference type="Proteomes" id="UP000887566">
    <property type="component" value="Unplaced"/>
</dbReference>
<organism evidence="2 3">
    <name type="scientific">Plectus sambesii</name>
    <dbReference type="NCBI Taxonomy" id="2011161"/>
    <lineage>
        <taxon>Eukaryota</taxon>
        <taxon>Metazoa</taxon>
        <taxon>Ecdysozoa</taxon>
        <taxon>Nematoda</taxon>
        <taxon>Chromadorea</taxon>
        <taxon>Plectida</taxon>
        <taxon>Plectina</taxon>
        <taxon>Plectoidea</taxon>
        <taxon>Plectidae</taxon>
        <taxon>Plectus</taxon>
    </lineage>
</organism>
<keyword evidence="2" id="KW-1185">Reference proteome</keyword>
<keyword evidence="1" id="KW-0472">Membrane</keyword>